<comment type="caution">
    <text evidence="2">The sequence shown here is derived from an EMBL/GenBank/DDBJ whole genome shotgun (WGS) entry which is preliminary data.</text>
</comment>
<sequence length="115" mass="12174">MRAVTGGPEGRIRFTRMGWARYRGRRTTRPRTGVGSRRRCSTSPPPPSPATAASPLHRPADGDEQRAQANADPSPAPGLPAAQTIAAQMMTVTAKITTRAPMMMIGAAAQPRVGL</sequence>
<gene>
    <name evidence="2" type="ORF">GCM10010357_42050</name>
</gene>
<feature type="region of interest" description="Disordered" evidence="1">
    <location>
        <begin position="1"/>
        <end position="83"/>
    </location>
</feature>
<evidence type="ECO:0000313" key="3">
    <source>
        <dbReference type="Proteomes" id="UP001500879"/>
    </source>
</evidence>
<dbReference type="EMBL" id="BAAABX010000048">
    <property type="protein sequence ID" value="GAA0416244.1"/>
    <property type="molecule type" value="Genomic_DNA"/>
</dbReference>
<accession>A0ABP3IQ71</accession>
<name>A0ABP3IQ71_9ACTN</name>
<protein>
    <submittedName>
        <fullName evidence="2">Uncharacterized protein</fullName>
    </submittedName>
</protein>
<evidence type="ECO:0000256" key="1">
    <source>
        <dbReference type="SAM" id="MobiDB-lite"/>
    </source>
</evidence>
<dbReference type="Proteomes" id="UP001500879">
    <property type="component" value="Unassembled WGS sequence"/>
</dbReference>
<keyword evidence="3" id="KW-1185">Reference proteome</keyword>
<proteinExistence type="predicted"/>
<organism evidence="2 3">
    <name type="scientific">Streptomyces luteireticuli</name>
    <dbReference type="NCBI Taxonomy" id="173858"/>
    <lineage>
        <taxon>Bacteria</taxon>
        <taxon>Bacillati</taxon>
        <taxon>Actinomycetota</taxon>
        <taxon>Actinomycetes</taxon>
        <taxon>Kitasatosporales</taxon>
        <taxon>Streptomycetaceae</taxon>
        <taxon>Streptomyces</taxon>
    </lineage>
</organism>
<reference evidence="3" key="1">
    <citation type="journal article" date="2019" name="Int. J. Syst. Evol. Microbiol.">
        <title>The Global Catalogue of Microorganisms (GCM) 10K type strain sequencing project: providing services to taxonomists for standard genome sequencing and annotation.</title>
        <authorList>
            <consortium name="The Broad Institute Genomics Platform"/>
            <consortium name="The Broad Institute Genome Sequencing Center for Infectious Disease"/>
            <person name="Wu L."/>
            <person name="Ma J."/>
        </authorList>
    </citation>
    <scope>NUCLEOTIDE SEQUENCE [LARGE SCALE GENOMIC DNA]</scope>
    <source>
        <strain evidence="3">JCM 4788</strain>
    </source>
</reference>
<evidence type="ECO:0000313" key="2">
    <source>
        <dbReference type="EMBL" id="GAA0416244.1"/>
    </source>
</evidence>